<dbReference type="GO" id="GO:0046983">
    <property type="term" value="F:protein dimerization activity"/>
    <property type="evidence" value="ECO:0007669"/>
    <property type="project" value="InterPro"/>
</dbReference>
<dbReference type="Gene3D" id="1.10.287.1350">
    <property type="match status" value="1"/>
</dbReference>
<dbReference type="Pfam" id="PF04954">
    <property type="entry name" value="SIP"/>
    <property type="match status" value="1"/>
</dbReference>
<dbReference type="InterPro" id="IPR012967">
    <property type="entry name" value="COMT_dimerisation"/>
</dbReference>
<evidence type="ECO:0000313" key="5">
    <source>
        <dbReference type="EMBL" id="NEB96415.1"/>
    </source>
</evidence>
<dbReference type="CDD" id="cd06193">
    <property type="entry name" value="siderophore_interacting"/>
    <property type="match status" value="1"/>
</dbReference>
<accession>A0A7K3R2U5</accession>
<keyword evidence="3" id="KW-0949">S-adenosyl-L-methionine</keyword>
<dbReference type="SUPFAM" id="SSF46785">
    <property type="entry name" value="Winged helix' DNA-binding domain"/>
    <property type="match status" value="1"/>
</dbReference>
<dbReference type="Pfam" id="PF08021">
    <property type="entry name" value="FAD_binding_9"/>
    <property type="match status" value="1"/>
</dbReference>
<dbReference type="InterPro" id="IPR039374">
    <property type="entry name" value="SIP_fam"/>
</dbReference>
<dbReference type="InterPro" id="IPR013113">
    <property type="entry name" value="SIP_FAD-bd"/>
</dbReference>
<dbReference type="Gene3D" id="3.40.50.150">
    <property type="entry name" value="Vaccinia Virus protein VP39"/>
    <property type="match status" value="1"/>
</dbReference>
<dbReference type="InterPro" id="IPR017927">
    <property type="entry name" value="FAD-bd_FR_type"/>
</dbReference>
<dbReference type="EMBL" id="JAAGMS010000001">
    <property type="protein sequence ID" value="NEB96415.1"/>
    <property type="molecule type" value="Genomic_DNA"/>
</dbReference>
<protein>
    <submittedName>
        <fullName evidence="5">SIP domain-containing protein</fullName>
    </submittedName>
</protein>
<keyword evidence="1" id="KW-0489">Methyltransferase</keyword>
<dbReference type="AlphaFoldDB" id="A0A7K3R2U5"/>
<dbReference type="GO" id="GO:0032259">
    <property type="term" value="P:methylation"/>
    <property type="evidence" value="ECO:0007669"/>
    <property type="project" value="UniProtKB-KW"/>
</dbReference>
<dbReference type="InterPro" id="IPR017938">
    <property type="entry name" value="Riboflavin_synthase-like_b-brl"/>
</dbReference>
<organism evidence="5 6">
    <name type="scientific">Streptomyces anulatus</name>
    <name type="common">Streptomyces chrysomallus</name>
    <dbReference type="NCBI Taxonomy" id="1892"/>
    <lineage>
        <taxon>Bacteria</taxon>
        <taxon>Bacillati</taxon>
        <taxon>Actinomycetota</taxon>
        <taxon>Actinomycetes</taxon>
        <taxon>Kitasatosporales</taxon>
        <taxon>Streptomycetaceae</taxon>
        <taxon>Streptomyces</taxon>
    </lineage>
</organism>
<feature type="domain" description="FAD-binding FR-type" evidence="4">
    <location>
        <begin position="14"/>
        <end position="146"/>
    </location>
</feature>
<dbReference type="Gene3D" id="1.10.10.10">
    <property type="entry name" value="Winged helix-like DNA-binding domain superfamily/Winged helix DNA-binding domain"/>
    <property type="match status" value="1"/>
</dbReference>
<dbReference type="InterPro" id="IPR036388">
    <property type="entry name" value="WH-like_DNA-bd_sf"/>
</dbReference>
<dbReference type="GO" id="GO:0016491">
    <property type="term" value="F:oxidoreductase activity"/>
    <property type="evidence" value="ECO:0007669"/>
    <property type="project" value="InterPro"/>
</dbReference>
<dbReference type="PROSITE" id="PS51384">
    <property type="entry name" value="FAD_FR"/>
    <property type="match status" value="1"/>
</dbReference>
<reference evidence="5 6" key="1">
    <citation type="submission" date="2020-01" db="EMBL/GenBank/DDBJ databases">
        <title>Insect and environment-associated Actinomycetes.</title>
        <authorList>
            <person name="Currrie C."/>
            <person name="Chevrette M."/>
            <person name="Carlson C."/>
            <person name="Stubbendieck R."/>
            <person name="Wendt-Pienkowski E."/>
        </authorList>
    </citation>
    <scope>NUCLEOTIDE SEQUENCE [LARGE SCALE GENOMIC DNA]</scope>
    <source>
        <strain evidence="5 6">SID7903</strain>
    </source>
</reference>
<dbReference type="InterPro" id="IPR007037">
    <property type="entry name" value="SIP_rossman_dom"/>
</dbReference>
<dbReference type="Pfam" id="PF08100">
    <property type="entry name" value="Dimerisation"/>
    <property type="match status" value="1"/>
</dbReference>
<dbReference type="GO" id="GO:0008171">
    <property type="term" value="F:O-methyltransferase activity"/>
    <property type="evidence" value="ECO:0007669"/>
    <property type="project" value="InterPro"/>
</dbReference>
<dbReference type="Pfam" id="PF00891">
    <property type="entry name" value="Methyltransf_2"/>
    <property type="match status" value="1"/>
</dbReference>
<dbReference type="InterPro" id="IPR001077">
    <property type="entry name" value="COMT_C"/>
</dbReference>
<dbReference type="InterPro" id="IPR029063">
    <property type="entry name" value="SAM-dependent_MTases_sf"/>
</dbReference>
<evidence type="ECO:0000313" key="6">
    <source>
        <dbReference type="Proteomes" id="UP000470951"/>
    </source>
</evidence>
<dbReference type="InterPro" id="IPR036390">
    <property type="entry name" value="WH_DNA-bd_sf"/>
</dbReference>
<dbReference type="Gene3D" id="2.40.30.10">
    <property type="entry name" value="Translation factors"/>
    <property type="match status" value="1"/>
</dbReference>
<evidence type="ECO:0000256" key="1">
    <source>
        <dbReference type="ARBA" id="ARBA00022603"/>
    </source>
</evidence>
<dbReference type="PROSITE" id="PS51683">
    <property type="entry name" value="SAM_OMT_II"/>
    <property type="match status" value="1"/>
</dbReference>
<name>A0A7K3R2U5_STRAQ</name>
<gene>
    <name evidence="5" type="ORF">G3I58_00070</name>
</gene>
<dbReference type="RefSeq" id="WP_164220767.1">
    <property type="nucleotide sequence ID" value="NZ_JAAGMS010000001.1"/>
</dbReference>
<dbReference type="SUPFAM" id="SSF63380">
    <property type="entry name" value="Riboflavin synthase domain-like"/>
    <property type="match status" value="1"/>
</dbReference>
<proteinExistence type="predicted"/>
<sequence>MSTRNPRPVVTFPIVLRELTVLRVTDVTPGMRRVTLGGEQLRAFHRDGLDLPALRSEGFDDHVKFFFADGDEPPVLPGQNVSSLDWPADARPIAKDYTPVRYDPEAGEIDFDFVRHEGGVASSWAQAVKPGEVTWIAGPKMSHGHPEGADWLLVIGDETALPAIGRWLAEMPAGTRARVFIEVGEESHRQELPTEADATVTWLTRDGAPAGTTDLLERAVRSMEWLPGTVYVWAAGEAVSLKGIRRHLSVERGVPRERTDITGYWRRTEPDPVTGTDQEDDGAHERLHELTDLAPGFAIRAAVTLGLFELVRDGVPDPDELARRTGTDPSLLGALLTYLAAIGLLEPEGDGYRLTPVSEELVEDDHSSDEYHLGGAQAAMDLSLAGLHRTLRTGGPGYRTAAGLPVALAMAGDERLAGTARAAVEEEARWVAPGVSGAYDWASVTSLTAGGHGVGTLVNALVKAHPALRVRIAALPSELRVLEQVLDSDVAPRVEPVAQTGPVPHGGSTVLVSRLLERLADEDAVLALSEAAAALPADGTLILVEQIRPAAPDEDTALQHLRLACLFGSGVRAQGELEALVGRAGLRIRRREDVGWDHRLWVLHPAGGH</sequence>
<evidence type="ECO:0000256" key="3">
    <source>
        <dbReference type="ARBA" id="ARBA00022691"/>
    </source>
</evidence>
<dbReference type="Gene3D" id="3.40.50.80">
    <property type="entry name" value="Nucleotide-binding domain of ferredoxin-NADP reductase (FNR) module"/>
    <property type="match status" value="1"/>
</dbReference>
<dbReference type="PANTHER" id="PTHR30157:SF0">
    <property type="entry name" value="NADPH-DEPENDENT FERRIC-CHELATE REDUCTASE"/>
    <property type="match status" value="1"/>
</dbReference>
<keyword evidence="2" id="KW-0808">Transferase</keyword>
<dbReference type="PANTHER" id="PTHR30157">
    <property type="entry name" value="FERRIC REDUCTASE, NADPH-DEPENDENT"/>
    <property type="match status" value="1"/>
</dbReference>
<evidence type="ECO:0000256" key="2">
    <source>
        <dbReference type="ARBA" id="ARBA00022679"/>
    </source>
</evidence>
<dbReference type="InterPro" id="IPR016461">
    <property type="entry name" value="COMT-like"/>
</dbReference>
<dbReference type="SUPFAM" id="SSF53335">
    <property type="entry name" value="S-adenosyl-L-methionine-dependent methyltransferases"/>
    <property type="match status" value="1"/>
</dbReference>
<dbReference type="Proteomes" id="UP000470951">
    <property type="component" value="Unassembled WGS sequence"/>
</dbReference>
<comment type="caution">
    <text evidence="5">The sequence shown here is derived from an EMBL/GenBank/DDBJ whole genome shotgun (WGS) entry which is preliminary data.</text>
</comment>
<dbReference type="InterPro" id="IPR039261">
    <property type="entry name" value="FNR_nucleotide-bd"/>
</dbReference>
<evidence type="ECO:0000259" key="4">
    <source>
        <dbReference type="PROSITE" id="PS51384"/>
    </source>
</evidence>